<name>A0A1Y6D047_9GAMM</name>
<dbReference type="InterPro" id="IPR006680">
    <property type="entry name" value="Amidohydro-rel"/>
</dbReference>
<dbReference type="GO" id="GO:0008892">
    <property type="term" value="F:guanine deaminase activity"/>
    <property type="evidence" value="ECO:0007669"/>
    <property type="project" value="UniProtKB-UniRule"/>
</dbReference>
<evidence type="ECO:0000259" key="9">
    <source>
        <dbReference type="Pfam" id="PF01979"/>
    </source>
</evidence>
<dbReference type="AlphaFoldDB" id="A0A1Y6D047"/>
<evidence type="ECO:0000256" key="7">
    <source>
        <dbReference type="NCBIfam" id="TIGR02967"/>
    </source>
</evidence>
<sequence>MNATTLHTGTLAHLRGDPFAQPDALEIIPDGALAVDAQGRIAAYGPGPELLARFPEARRIDHGPDWLIPGLVDGHIHFPQFYATAAPGGQLLDWLERSVFPAEAAFQDADFATATAGRFVAKLLASGTTTALVFGSQYYPANAALFAAAKRSGLRLIAGMTLMDRNGPSVLLQTLDQALDGTVRLMALCEGEPRLHYAITPRWPMACTETLLGICGELLRDHPTAYLQTHINENPGEIAAVAAGFPESRDYLDVYDRYGLVGPSTVLAHSLHSTARELDRMAGAGCAVCHCPTSNLYLGSGLFPLTRHVERGIPVIMGTDIGAGTGFSLWRELAEAYKVQQLQGLGLDAARLLYLGTLGGAKALRLDHATGNFAPGKDADFFALAVGGDAYLAARLARCGSWEERLFCLLHLAGPAQVRATYVQGRIVTIF</sequence>
<comment type="pathway">
    <text evidence="1 8">Purine metabolism; guanine degradation; xanthine from guanine: step 1/1.</text>
</comment>
<dbReference type="InterPro" id="IPR051607">
    <property type="entry name" value="Metallo-dep_hydrolases"/>
</dbReference>
<evidence type="ECO:0000256" key="1">
    <source>
        <dbReference type="ARBA" id="ARBA00004984"/>
    </source>
</evidence>
<keyword evidence="6 8" id="KW-0862">Zinc</keyword>
<dbReference type="PANTHER" id="PTHR11271">
    <property type="entry name" value="GUANINE DEAMINASE"/>
    <property type="match status" value="1"/>
</dbReference>
<comment type="cofactor">
    <cofactor evidence="8">
        <name>Zn(2+)</name>
        <dbReference type="ChEBI" id="CHEBI:29105"/>
    </cofactor>
    <text evidence="8">Binds 1 zinc ion per subunit.</text>
</comment>
<evidence type="ECO:0000256" key="5">
    <source>
        <dbReference type="ARBA" id="ARBA00022801"/>
    </source>
</evidence>
<evidence type="ECO:0000313" key="11">
    <source>
        <dbReference type="Proteomes" id="UP000192923"/>
    </source>
</evidence>
<evidence type="ECO:0000256" key="4">
    <source>
        <dbReference type="ARBA" id="ARBA00022723"/>
    </source>
</evidence>
<organism evidence="10 11">
    <name type="scientific">Methylomagnum ishizawai</name>
    <dbReference type="NCBI Taxonomy" id="1760988"/>
    <lineage>
        <taxon>Bacteria</taxon>
        <taxon>Pseudomonadati</taxon>
        <taxon>Pseudomonadota</taxon>
        <taxon>Gammaproteobacteria</taxon>
        <taxon>Methylococcales</taxon>
        <taxon>Methylococcaceae</taxon>
        <taxon>Methylomagnum</taxon>
    </lineage>
</organism>
<dbReference type="InterPro" id="IPR032466">
    <property type="entry name" value="Metal_Hydrolase"/>
</dbReference>
<dbReference type="SUPFAM" id="SSF51338">
    <property type="entry name" value="Composite domain of metallo-dependent hydrolases"/>
    <property type="match status" value="2"/>
</dbReference>
<dbReference type="Gene3D" id="3.20.20.140">
    <property type="entry name" value="Metal-dependent hydrolases"/>
    <property type="match status" value="1"/>
</dbReference>
<evidence type="ECO:0000256" key="2">
    <source>
        <dbReference type="ARBA" id="ARBA00006745"/>
    </source>
</evidence>
<dbReference type="InterPro" id="IPR014311">
    <property type="entry name" value="Guanine_deaminase"/>
</dbReference>
<dbReference type="NCBIfam" id="NF006679">
    <property type="entry name" value="PRK09228.1"/>
    <property type="match status" value="1"/>
</dbReference>
<dbReference type="PANTHER" id="PTHR11271:SF6">
    <property type="entry name" value="GUANINE DEAMINASE"/>
    <property type="match status" value="1"/>
</dbReference>
<keyword evidence="11" id="KW-1185">Reference proteome</keyword>
<dbReference type="RefSeq" id="WP_176225073.1">
    <property type="nucleotide sequence ID" value="NZ_FXAM01000001.1"/>
</dbReference>
<reference evidence="10 11" key="1">
    <citation type="submission" date="2016-12" db="EMBL/GenBank/DDBJ databases">
        <authorList>
            <person name="Song W.-J."/>
            <person name="Kurnit D.M."/>
        </authorList>
    </citation>
    <scope>NUCLEOTIDE SEQUENCE [LARGE SCALE GENOMIC DNA]</scope>
    <source>
        <strain evidence="10 11">175</strain>
    </source>
</reference>
<dbReference type="STRING" id="1760988.SAMN02949497_0655"/>
<evidence type="ECO:0000313" key="10">
    <source>
        <dbReference type="EMBL" id="SMF93375.1"/>
    </source>
</evidence>
<comment type="function">
    <text evidence="8">Catalyzes the hydrolytic deamination of guanine, producing xanthine and ammonia.</text>
</comment>
<keyword evidence="4 8" id="KW-0479">Metal-binding</keyword>
<dbReference type="GO" id="GO:0006147">
    <property type="term" value="P:guanine catabolic process"/>
    <property type="evidence" value="ECO:0007669"/>
    <property type="project" value="UniProtKB-UniRule"/>
</dbReference>
<evidence type="ECO:0000256" key="3">
    <source>
        <dbReference type="ARBA" id="ARBA00012781"/>
    </source>
</evidence>
<feature type="domain" description="Amidohydrolase-related" evidence="9">
    <location>
        <begin position="67"/>
        <end position="428"/>
    </location>
</feature>
<dbReference type="Proteomes" id="UP000192923">
    <property type="component" value="Unassembled WGS sequence"/>
</dbReference>
<dbReference type="EC" id="3.5.4.3" evidence="3 7"/>
<dbReference type="GO" id="GO:0005829">
    <property type="term" value="C:cytosol"/>
    <property type="evidence" value="ECO:0007669"/>
    <property type="project" value="TreeGrafter"/>
</dbReference>
<comment type="similarity">
    <text evidence="2 8">Belongs to the metallo-dependent hydrolases superfamily. ATZ/TRZ family.</text>
</comment>
<protein>
    <recommendedName>
        <fullName evidence="3 7">Guanine deaminase</fullName>
        <shortName evidence="8">Guanase</shortName>
        <ecNumber evidence="3 7">3.5.4.3</ecNumber>
    </recommendedName>
    <alternativeName>
        <fullName evidence="8">Guanine aminohydrolase</fullName>
    </alternativeName>
</protein>
<dbReference type="SUPFAM" id="SSF51556">
    <property type="entry name" value="Metallo-dependent hydrolases"/>
    <property type="match status" value="1"/>
</dbReference>
<comment type="catalytic activity">
    <reaction evidence="8">
        <text>guanine + H2O + H(+) = xanthine + NH4(+)</text>
        <dbReference type="Rhea" id="RHEA:14665"/>
        <dbReference type="ChEBI" id="CHEBI:15377"/>
        <dbReference type="ChEBI" id="CHEBI:15378"/>
        <dbReference type="ChEBI" id="CHEBI:16235"/>
        <dbReference type="ChEBI" id="CHEBI:17712"/>
        <dbReference type="ChEBI" id="CHEBI:28938"/>
        <dbReference type="EC" id="3.5.4.3"/>
    </reaction>
</comment>
<dbReference type="NCBIfam" id="TIGR02967">
    <property type="entry name" value="guan_deamin"/>
    <property type="match status" value="1"/>
</dbReference>
<gene>
    <name evidence="10" type="ORF">SAMN02949497_0655</name>
</gene>
<dbReference type="EMBL" id="FXAM01000001">
    <property type="protein sequence ID" value="SMF93375.1"/>
    <property type="molecule type" value="Genomic_DNA"/>
</dbReference>
<accession>A0A1Y6D047</accession>
<evidence type="ECO:0000256" key="6">
    <source>
        <dbReference type="ARBA" id="ARBA00022833"/>
    </source>
</evidence>
<dbReference type="Gene3D" id="2.30.40.10">
    <property type="entry name" value="Urease, subunit C, domain 1"/>
    <property type="match status" value="1"/>
</dbReference>
<evidence type="ECO:0000256" key="8">
    <source>
        <dbReference type="RuleBase" id="RU366009"/>
    </source>
</evidence>
<dbReference type="InterPro" id="IPR011059">
    <property type="entry name" value="Metal-dep_hydrolase_composite"/>
</dbReference>
<dbReference type="Pfam" id="PF01979">
    <property type="entry name" value="Amidohydro_1"/>
    <property type="match status" value="1"/>
</dbReference>
<dbReference type="GO" id="GO:0008270">
    <property type="term" value="F:zinc ion binding"/>
    <property type="evidence" value="ECO:0007669"/>
    <property type="project" value="UniProtKB-UniRule"/>
</dbReference>
<keyword evidence="5 8" id="KW-0378">Hydrolase</keyword>
<proteinExistence type="inferred from homology"/>